<dbReference type="RefSeq" id="WP_179795425.1">
    <property type="nucleotide sequence ID" value="NZ_BAABHP010000024.1"/>
</dbReference>
<accession>A0A7Y9DYJ5</accession>
<evidence type="ECO:0000313" key="2">
    <source>
        <dbReference type="Proteomes" id="UP000535890"/>
    </source>
</evidence>
<protein>
    <submittedName>
        <fullName evidence="1">Uncharacterized protein</fullName>
    </submittedName>
</protein>
<evidence type="ECO:0000313" key="1">
    <source>
        <dbReference type="EMBL" id="NYD37908.1"/>
    </source>
</evidence>
<reference evidence="1 2" key="1">
    <citation type="submission" date="2020-07" db="EMBL/GenBank/DDBJ databases">
        <title>Sequencing the genomes of 1000 actinobacteria strains.</title>
        <authorList>
            <person name="Klenk H.-P."/>
        </authorList>
    </citation>
    <scope>NUCLEOTIDE SEQUENCE [LARGE SCALE GENOMIC DNA]</scope>
    <source>
        <strain evidence="1 2">DSM 45772</strain>
    </source>
</reference>
<comment type="caution">
    <text evidence="1">The sequence shown here is derived from an EMBL/GenBank/DDBJ whole genome shotgun (WGS) entry which is preliminary data.</text>
</comment>
<organism evidence="1 2">
    <name type="scientific">Actinomycetospora corticicola</name>
    <dbReference type="NCBI Taxonomy" id="663602"/>
    <lineage>
        <taxon>Bacteria</taxon>
        <taxon>Bacillati</taxon>
        <taxon>Actinomycetota</taxon>
        <taxon>Actinomycetes</taxon>
        <taxon>Pseudonocardiales</taxon>
        <taxon>Pseudonocardiaceae</taxon>
        <taxon>Actinomycetospora</taxon>
    </lineage>
</organism>
<dbReference type="AlphaFoldDB" id="A0A7Y9DYJ5"/>
<sequence length="449" mass="49943">MMDTEELEVLCLGVRARTIVVDKDLVARIEADAEEYRRLRDELETPLPPDDVRARLWLFGWLIYETSWLLTNQVRPGFETLSEIDERARSMGAADLVSRLYQASVPLGWPELAPRALGAVRAAALVASKRDTARGYADAWQLHRESRIKYVLFEENLVAEDAAYLTALRETQLQLLLAETGTACRVAERLLTGWAEDVESGLRSPREETRWLQDIFRDLTTGAARGGEALDLVARIEAMGGLVESVGADRMALATAYRNPGIMTARALLLLLPVSFMLERQKRVPSGGHATWAEARNALFERFRASYRAVESDVRRGDGTTWELLPDHARSVVQLRLTAALLAPGSTLPSRLSFAQCLEIDHLGDEAVEALSSWLAEPGSDGRQRGDANVIGSATMPAYLREIGEMRRTFGVDGGYASWRRRWHMLDRSAADGGRRARVERALDAVDGL</sequence>
<keyword evidence="2" id="KW-1185">Reference proteome</keyword>
<dbReference type="EMBL" id="JACCBN010000001">
    <property type="protein sequence ID" value="NYD37908.1"/>
    <property type="molecule type" value="Genomic_DNA"/>
</dbReference>
<gene>
    <name evidence="1" type="ORF">BJ983_004010</name>
</gene>
<proteinExistence type="predicted"/>
<dbReference type="Proteomes" id="UP000535890">
    <property type="component" value="Unassembled WGS sequence"/>
</dbReference>
<name>A0A7Y9DYJ5_9PSEU</name>